<name>A0A5J9WJT1_9POAL</name>
<dbReference type="OrthoDB" id="695762at2759"/>
<feature type="domain" description="DUF1618" evidence="2">
    <location>
        <begin position="226"/>
        <end position="380"/>
    </location>
</feature>
<evidence type="ECO:0000313" key="3">
    <source>
        <dbReference type="EMBL" id="TVU48196.1"/>
    </source>
</evidence>
<feature type="compositionally biased region" description="Low complexity" evidence="1">
    <location>
        <begin position="12"/>
        <end position="21"/>
    </location>
</feature>
<accession>A0A5J9WJT1</accession>
<dbReference type="Pfam" id="PF07762">
    <property type="entry name" value="DUF1618"/>
    <property type="match status" value="1"/>
</dbReference>
<sequence>MPSPVSRSCSMPDPAATAAGSPGPPAWVLLDTLAYIGRRRNATTATAMTSGKHIIEVSFVLADPPGVSVCYVHCPGTPEGGGVDGDFDVEHEILTSTGPLVLISMDFTFCDGQDNDYFVYRAGPGPPSLHLLPRSYERSINARKHVGILPTGGGDDGGGEHFVVVSPVLRTEPRAMYYDLHIFSSETGAWRAKAARLDAGPETSYHRVCSHRLGKAMAAGAGSLAWFDPWHGVLLCDNVLGEDPLVRLIQLPSPPPPRNVPIDGREVRDATVSSDGVITFVEVKFHNDGDNSDDEVYDAVAADHGWTATIWDRAICSGDWRKRVTVDTADVSVAADEEESGFPGSLPAAWGGEANKPAALRRVRSATPALSVRADDDVVYMMYRLAAHHPKAWVLAVDARNKTVEAHAQFDASRICWFHPTYLASAFSMYLHQH</sequence>
<dbReference type="EMBL" id="RWGY01000004">
    <property type="protein sequence ID" value="TVU48196.1"/>
    <property type="molecule type" value="Genomic_DNA"/>
</dbReference>
<dbReference type="PANTHER" id="PTHR33074:SF85">
    <property type="entry name" value="DUF1618 DOMAIN-CONTAINING PROTEIN"/>
    <property type="match status" value="1"/>
</dbReference>
<evidence type="ECO:0000256" key="1">
    <source>
        <dbReference type="SAM" id="MobiDB-lite"/>
    </source>
</evidence>
<feature type="region of interest" description="Disordered" evidence="1">
    <location>
        <begin position="1"/>
        <end position="21"/>
    </location>
</feature>
<evidence type="ECO:0000313" key="4">
    <source>
        <dbReference type="Proteomes" id="UP000324897"/>
    </source>
</evidence>
<evidence type="ECO:0000259" key="2">
    <source>
        <dbReference type="Pfam" id="PF07762"/>
    </source>
</evidence>
<proteinExistence type="predicted"/>
<dbReference type="Gramene" id="TVU48196">
    <property type="protein sequence ID" value="TVU48196"/>
    <property type="gene ID" value="EJB05_07824"/>
</dbReference>
<dbReference type="AlphaFoldDB" id="A0A5J9WJT1"/>
<dbReference type="PANTHER" id="PTHR33074">
    <property type="entry name" value="EXPRESSED PROTEIN-RELATED"/>
    <property type="match status" value="1"/>
</dbReference>
<dbReference type="InterPro" id="IPR011676">
    <property type="entry name" value="DUF1618"/>
</dbReference>
<keyword evidence="4" id="KW-1185">Reference proteome</keyword>
<reference evidence="3 4" key="1">
    <citation type="journal article" date="2019" name="Sci. Rep.">
        <title>A high-quality genome of Eragrostis curvula grass provides insights into Poaceae evolution and supports new strategies to enhance forage quality.</title>
        <authorList>
            <person name="Carballo J."/>
            <person name="Santos B.A.C.M."/>
            <person name="Zappacosta D."/>
            <person name="Garbus I."/>
            <person name="Selva J.P."/>
            <person name="Gallo C.A."/>
            <person name="Diaz A."/>
            <person name="Albertini E."/>
            <person name="Caccamo M."/>
            <person name="Echenique V."/>
        </authorList>
    </citation>
    <scope>NUCLEOTIDE SEQUENCE [LARGE SCALE GENOMIC DNA]</scope>
    <source>
        <strain evidence="4">cv. Victoria</strain>
        <tissue evidence="3">Leaf</tissue>
    </source>
</reference>
<organism evidence="3 4">
    <name type="scientific">Eragrostis curvula</name>
    <name type="common">weeping love grass</name>
    <dbReference type="NCBI Taxonomy" id="38414"/>
    <lineage>
        <taxon>Eukaryota</taxon>
        <taxon>Viridiplantae</taxon>
        <taxon>Streptophyta</taxon>
        <taxon>Embryophyta</taxon>
        <taxon>Tracheophyta</taxon>
        <taxon>Spermatophyta</taxon>
        <taxon>Magnoliopsida</taxon>
        <taxon>Liliopsida</taxon>
        <taxon>Poales</taxon>
        <taxon>Poaceae</taxon>
        <taxon>PACMAD clade</taxon>
        <taxon>Chloridoideae</taxon>
        <taxon>Eragrostideae</taxon>
        <taxon>Eragrostidinae</taxon>
        <taxon>Eragrostis</taxon>
    </lineage>
</organism>
<comment type="caution">
    <text evidence="3">The sequence shown here is derived from an EMBL/GenBank/DDBJ whole genome shotgun (WGS) entry which is preliminary data.</text>
</comment>
<protein>
    <recommendedName>
        <fullName evidence="2">DUF1618 domain-containing protein</fullName>
    </recommendedName>
</protein>
<feature type="non-terminal residue" evidence="3">
    <location>
        <position position="1"/>
    </location>
</feature>
<gene>
    <name evidence="3" type="ORF">EJB05_07824</name>
</gene>
<dbReference type="Proteomes" id="UP000324897">
    <property type="component" value="Chromosome 5"/>
</dbReference>